<dbReference type="EMBL" id="KL198016">
    <property type="protein sequence ID" value="KDQ21291.1"/>
    <property type="molecule type" value="Genomic_DNA"/>
</dbReference>
<evidence type="ECO:0000256" key="2">
    <source>
        <dbReference type="SAM" id="Phobius"/>
    </source>
</evidence>
<dbReference type="STRING" id="930990.A0A067NBZ2"/>
<keyword evidence="2" id="KW-1133">Transmembrane helix</keyword>
<proteinExistence type="predicted"/>
<sequence>MSYASVAAENAPPPSQQPHPDPALFTTRPSDASLPDVDSGSKVTVVPGDFKSNPRTSTSERPVPNPAPVRRAARNYNANADDSSSESEDDTLAPGQSSKPKSQRKREREQLWARIKQRVLQPGVAGGLMGIINIGILSAVGYDLYYHPSLRSNRRFLSTAAAGTLLLFGAEGAVAEAYSRTEAGKAEAKKARREGSLIYNRSREVILRPGVLGGLVGLFNVGVLGTIGYYGWNDWDNRSRWDRRTISAVTVGLLTLFGGEGYLAEQYKENVVKTRK</sequence>
<accession>A0A067NBZ2</accession>
<evidence type="ECO:0000313" key="3">
    <source>
        <dbReference type="EMBL" id="KDQ21291.1"/>
    </source>
</evidence>
<organism evidence="3 4">
    <name type="scientific">Botryobasidium botryosum (strain FD-172 SS1)</name>
    <dbReference type="NCBI Taxonomy" id="930990"/>
    <lineage>
        <taxon>Eukaryota</taxon>
        <taxon>Fungi</taxon>
        <taxon>Dikarya</taxon>
        <taxon>Basidiomycota</taxon>
        <taxon>Agaricomycotina</taxon>
        <taxon>Agaricomycetes</taxon>
        <taxon>Cantharellales</taxon>
        <taxon>Botryobasidiaceae</taxon>
        <taxon>Botryobasidium</taxon>
    </lineage>
</organism>
<keyword evidence="2" id="KW-0812">Transmembrane</keyword>
<reference evidence="4" key="1">
    <citation type="journal article" date="2014" name="Proc. Natl. Acad. Sci. U.S.A.">
        <title>Extensive sampling of basidiomycete genomes demonstrates inadequacy of the white-rot/brown-rot paradigm for wood decay fungi.</title>
        <authorList>
            <person name="Riley R."/>
            <person name="Salamov A.A."/>
            <person name="Brown D.W."/>
            <person name="Nagy L.G."/>
            <person name="Floudas D."/>
            <person name="Held B.W."/>
            <person name="Levasseur A."/>
            <person name="Lombard V."/>
            <person name="Morin E."/>
            <person name="Otillar R."/>
            <person name="Lindquist E.A."/>
            <person name="Sun H."/>
            <person name="LaButti K.M."/>
            <person name="Schmutz J."/>
            <person name="Jabbour D."/>
            <person name="Luo H."/>
            <person name="Baker S.E."/>
            <person name="Pisabarro A.G."/>
            <person name="Walton J.D."/>
            <person name="Blanchette R.A."/>
            <person name="Henrissat B."/>
            <person name="Martin F."/>
            <person name="Cullen D."/>
            <person name="Hibbett D.S."/>
            <person name="Grigoriev I.V."/>
        </authorList>
    </citation>
    <scope>NUCLEOTIDE SEQUENCE [LARGE SCALE GENOMIC DNA]</scope>
    <source>
        <strain evidence="4">FD-172 SS1</strain>
    </source>
</reference>
<dbReference type="OrthoDB" id="2553651at2759"/>
<feature type="transmembrane region" description="Helical" evidence="2">
    <location>
        <begin position="124"/>
        <end position="145"/>
    </location>
</feature>
<keyword evidence="2" id="KW-0472">Membrane</keyword>
<feature type="transmembrane region" description="Helical" evidence="2">
    <location>
        <begin position="211"/>
        <end position="232"/>
    </location>
</feature>
<protein>
    <recommendedName>
        <fullName evidence="5">Mitochondrial outer membrane protein OM14 C-terminal domain-containing protein</fullName>
    </recommendedName>
</protein>
<dbReference type="AlphaFoldDB" id="A0A067NBZ2"/>
<feature type="transmembrane region" description="Helical" evidence="2">
    <location>
        <begin position="244"/>
        <end position="263"/>
    </location>
</feature>
<dbReference type="InParanoid" id="A0A067NBZ2"/>
<evidence type="ECO:0000256" key="1">
    <source>
        <dbReference type="SAM" id="MobiDB-lite"/>
    </source>
</evidence>
<keyword evidence="4" id="KW-1185">Reference proteome</keyword>
<gene>
    <name evidence="3" type="ORF">BOTBODRAFT_25715</name>
</gene>
<feature type="region of interest" description="Disordered" evidence="1">
    <location>
        <begin position="1"/>
        <end position="109"/>
    </location>
</feature>
<name>A0A067NBZ2_BOTB1</name>
<feature type="compositionally biased region" description="Low complexity" evidence="1">
    <location>
        <begin position="68"/>
        <end position="82"/>
    </location>
</feature>
<dbReference type="Proteomes" id="UP000027195">
    <property type="component" value="Unassembled WGS sequence"/>
</dbReference>
<feature type="compositionally biased region" description="Pro residues" evidence="1">
    <location>
        <begin position="11"/>
        <end position="21"/>
    </location>
</feature>
<evidence type="ECO:0008006" key="5">
    <source>
        <dbReference type="Google" id="ProtNLM"/>
    </source>
</evidence>
<evidence type="ECO:0000313" key="4">
    <source>
        <dbReference type="Proteomes" id="UP000027195"/>
    </source>
</evidence>
<dbReference type="HOGENOM" id="CLU_095754_0_0_1"/>